<dbReference type="PROSITE" id="PS51257">
    <property type="entry name" value="PROKAR_LIPOPROTEIN"/>
    <property type="match status" value="1"/>
</dbReference>
<dbReference type="RefSeq" id="WP_344908789.1">
    <property type="nucleotide sequence ID" value="NZ_BAAAYO010000006.1"/>
</dbReference>
<reference evidence="2 3" key="1">
    <citation type="submission" date="2024-09" db="EMBL/GenBank/DDBJ databases">
        <authorList>
            <person name="Sun Q."/>
            <person name="Mori K."/>
        </authorList>
    </citation>
    <scope>NUCLEOTIDE SEQUENCE [LARGE SCALE GENOMIC DNA]</scope>
    <source>
        <strain evidence="2 3">JCM 12520</strain>
    </source>
</reference>
<dbReference type="Proteomes" id="UP001589619">
    <property type="component" value="Unassembled WGS sequence"/>
</dbReference>
<dbReference type="EMBL" id="JBHMAG010000018">
    <property type="protein sequence ID" value="MFB9755723.1"/>
    <property type="molecule type" value="Genomic_DNA"/>
</dbReference>
<feature type="domain" description="Copper amine oxidase-like N-terminal" evidence="1">
    <location>
        <begin position="435"/>
        <end position="529"/>
    </location>
</feature>
<evidence type="ECO:0000259" key="1">
    <source>
        <dbReference type="Pfam" id="PF07833"/>
    </source>
</evidence>
<evidence type="ECO:0000313" key="3">
    <source>
        <dbReference type="Proteomes" id="UP001589619"/>
    </source>
</evidence>
<dbReference type="Pfam" id="PF07833">
    <property type="entry name" value="Cu_amine_oxidN1"/>
    <property type="match status" value="1"/>
</dbReference>
<accession>A0ABV5W5Z5</accession>
<proteinExistence type="predicted"/>
<protein>
    <submittedName>
        <fullName evidence="2">Copper amine oxidase N-terminal domain-containing protein</fullName>
    </submittedName>
</protein>
<sequence>MEKRNIWRYGRWLLLAALAAIVGCQSLGGLELNRALLAGMNTKSVQQSLSISLHVEPEAGKETDEYTKAMIDELNATKLELQSVKMESQERMSIKGQLTVQKGTVPFHILATPEQFLLKVDGVSRTIVVPVGFNSLSDSGSSDDLFQKMRKQVMAKYKEKGIDTSIASLIVNNLPNPKQIGVSSTTETIHNEQVSVYKLDASLTGSELLPLAKTFIRSLLKDEQAVKKLVGELYDVLWPVIEPYAKNGELANMLPLGTPMYGDPMGHVMESIIETASDKELAVDMIHTFIKQGLYFALIGVDSAQKTKEGPFGEVFNDNTKVSAKLSFDRNLDLRKSELEFSIRPQSGFDGVSSIKLNIRSESWDHNKPVKADALELGANPFVFERYNGFDGLLESADPNSIVGQWLAERQYDYPELLTLYIPVAASPEEATASDAYIEDGIAYAPVERIADFTGSSVEYDKDVVTVTDAWGTVIRLMVNDKQAEIDGESYEMDGTVRKHGDTVYVPCRFIVEELGASVWYDEYGGELSIWME</sequence>
<name>A0ABV5W5Z5_9BACL</name>
<keyword evidence="3" id="KW-1185">Reference proteome</keyword>
<evidence type="ECO:0000313" key="2">
    <source>
        <dbReference type="EMBL" id="MFB9755723.1"/>
    </source>
</evidence>
<comment type="caution">
    <text evidence="2">The sequence shown here is derived from an EMBL/GenBank/DDBJ whole genome shotgun (WGS) entry which is preliminary data.</text>
</comment>
<dbReference type="Gene3D" id="3.30.457.10">
    <property type="entry name" value="Copper amine oxidase-like, N-terminal domain"/>
    <property type="match status" value="1"/>
</dbReference>
<dbReference type="SUPFAM" id="SSF55383">
    <property type="entry name" value="Copper amine oxidase, domain N"/>
    <property type="match status" value="1"/>
</dbReference>
<organism evidence="2 3">
    <name type="scientific">Paenibacillus hodogayensis</name>
    <dbReference type="NCBI Taxonomy" id="279208"/>
    <lineage>
        <taxon>Bacteria</taxon>
        <taxon>Bacillati</taxon>
        <taxon>Bacillota</taxon>
        <taxon>Bacilli</taxon>
        <taxon>Bacillales</taxon>
        <taxon>Paenibacillaceae</taxon>
        <taxon>Paenibacillus</taxon>
    </lineage>
</organism>
<gene>
    <name evidence="2" type="ORF">ACFFNY_29435</name>
</gene>
<dbReference type="InterPro" id="IPR012854">
    <property type="entry name" value="Cu_amine_oxidase-like_N"/>
</dbReference>
<dbReference type="InterPro" id="IPR036582">
    <property type="entry name" value="Mao_N_sf"/>
</dbReference>